<dbReference type="GO" id="GO:0016491">
    <property type="term" value="F:oxidoreductase activity"/>
    <property type="evidence" value="ECO:0007669"/>
    <property type="project" value="UniProtKB-KW"/>
</dbReference>
<name>A0A1Y5RL22_9RHOB</name>
<dbReference type="PRINTS" id="PR00081">
    <property type="entry name" value="GDHRDH"/>
</dbReference>
<comment type="similarity">
    <text evidence="1">Belongs to the short-chain dehydrogenases/reductases (SDR) family.</text>
</comment>
<dbReference type="RefSeq" id="WP_085847325.1">
    <property type="nucleotide sequence ID" value="NZ_FNZV01000001.1"/>
</dbReference>
<proteinExistence type="inferred from homology"/>
<organism evidence="3 4">
    <name type="scientific">Pacificibacter marinus</name>
    <dbReference type="NCBI Taxonomy" id="658057"/>
    <lineage>
        <taxon>Bacteria</taxon>
        <taxon>Pseudomonadati</taxon>
        <taxon>Pseudomonadota</taxon>
        <taxon>Alphaproteobacteria</taxon>
        <taxon>Rhodobacterales</taxon>
        <taxon>Roseobacteraceae</taxon>
        <taxon>Pacificibacter</taxon>
    </lineage>
</organism>
<keyword evidence="4" id="KW-1185">Reference proteome</keyword>
<dbReference type="InterPro" id="IPR002347">
    <property type="entry name" value="SDR_fam"/>
</dbReference>
<dbReference type="Pfam" id="PF00106">
    <property type="entry name" value="adh_short"/>
    <property type="match status" value="1"/>
</dbReference>
<dbReference type="InterPro" id="IPR036291">
    <property type="entry name" value="NAD(P)-bd_dom_sf"/>
</dbReference>
<dbReference type="SUPFAM" id="SSF51735">
    <property type="entry name" value="NAD(P)-binding Rossmann-fold domains"/>
    <property type="match status" value="1"/>
</dbReference>
<evidence type="ECO:0000313" key="4">
    <source>
        <dbReference type="Proteomes" id="UP000193307"/>
    </source>
</evidence>
<gene>
    <name evidence="3" type="primary">isfD</name>
    <name evidence="3" type="ORF">PAM7971_00434</name>
</gene>
<dbReference type="EC" id="1.1.1.313" evidence="3"/>
<evidence type="ECO:0000256" key="2">
    <source>
        <dbReference type="ARBA" id="ARBA00023002"/>
    </source>
</evidence>
<dbReference type="OrthoDB" id="335726at2"/>
<reference evidence="3 4" key="1">
    <citation type="submission" date="2017-03" db="EMBL/GenBank/DDBJ databases">
        <authorList>
            <person name="Afonso C.L."/>
            <person name="Miller P.J."/>
            <person name="Scott M.A."/>
            <person name="Spackman E."/>
            <person name="Goraichik I."/>
            <person name="Dimitrov K.M."/>
            <person name="Suarez D.L."/>
            <person name="Swayne D.E."/>
        </authorList>
    </citation>
    <scope>NUCLEOTIDE SEQUENCE [LARGE SCALE GENOMIC DNA]</scope>
    <source>
        <strain evidence="3 4">CECT 7971</strain>
    </source>
</reference>
<protein>
    <submittedName>
        <fullName evidence="3">Sulfoacetaldehyde reductase</fullName>
        <ecNumber evidence="3">1.1.1.313</ecNumber>
    </submittedName>
</protein>
<accession>A0A1Y5RL22</accession>
<dbReference type="Proteomes" id="UP000193307">
    <property type="component" value="Unassembled WGS sequence"/>
</dbReference>
<dbReference type="STRING" id="658057.SAMN04488032_101216"/>
<evidence type="ECO:0000256" key="1">
    <source>
        <dbReference type="ARBA" id="ARBA00006484"/>
    </source>
</evidence>
<keyword evidence="2 3" id="KW-0560">Oxidoreductase</keyword>
<dbReference type="PANTHER" id="PTHR44196">
    <property type="entry name" value="DEHYDROGENASE/REDUCTASE SDR FAMILY MEMBER 7B"/>
    <property type="match status" value="1"/>
</dbReference>
<evidence type="ECO:0000313" key="3">
    <source>
        <dbReference type="EMBL" id="SLN17186.1"/>
    </source>
</evidence>
<dbReference type="Gene3D" id="3.40.50.720">
    <property type="entry name" value="NAD(P)-binding Rossmann-like Domain"/>
    <property type="match status" value="1"/>
</dbReference>
<sequence>MNQLQNQSSQLETWIILGATSSMARALARQLSMRGASLLLCGRDFDDLRSTAADCMARGAHDAQACAFDARDTNSFAAIIDRALTQEGMINCAVFVGSMPSQDAIDADPNLIHGTIQDNYTGPATFLQMLAPELEARGGGTIVGVGSVAGDRGRIGNYVYGSAKAGFATYLSGLRNRLTRAGGHVVTVKPGFVDTAMTWDVEGMFLVAAPEKVASDILNAVKKQKNVIYTPFFWRYIMLIIRNIPEFIFKKMSI</sequence>
<dbReference type="GO" id="GO:0016020">
    <property type="term" value="C:membrane"/>
    <property type="evidence" value="ECO:0007669"/>
    <property type="project" value="TreeGrafter"/>
</dbReference>
<dbReference type="NCBIfam" id="NF005489">
    <property type="entry name" value="PRK07102.1"/>
    <property type="match status" value="1"/>
</dbReference>
<dbReference type="EMBL" id="FWFW01000001">
    <property type="protein sequence ID" value="SLN17186.1"/>
    <property type="molecule type" value="Genomic_DNA"/>
</dbReference>
<dbReference type="PANTHER" id="PTHR44196:SF1">
    <property type="entry name" value="DEHYDROGENASE_REDUCTASE SDR FAMILY MEMBER 7B"/>
    <property type="match status" value="1"/>
</dbReference>
<dbReference type="AlphaFoldDB" id="A0A1Y5RL22"/>